<comment type="similarity">
    <text evidence="2">Belongs to the binding-protein-dependent transport system permease family. FecCD subfamily.</text>
</comment>
<feature type="transmembrane region" description="Helical" evidence="8">
    <location>
        <begin position="95"/>
        <end position="114"/>
    </location>
</feature>
<evidence type="ECO:0000256" key="6">
    <source>
        <dbReference type="ARBA" id="ARBA00022989"/>
    </source>
</evidence>
<feature type="transmembrane region" description="Helical" evidence="8">
    <location>
        <begin position="312"/>
        <end position="330"/>
    </location>
</feature>
<protein>
    <submittedName>
        <fullName evidence="9">Iron ABC transporter</fullName>
    </submittedName>
</protein>
<evidence type="ECO:0000256" key="7">
    <source>
        <dbReference type="ARBA" id="ARBA00023136"/>
    </source>
</evidence>
<evidence type="ECO:0000256" key="2">
    <source>
        <dbReference type="ARBA" id="ARBA00007935"/>
    </source>
</evidence>
<keyword evidence="5 8" id="KW-0812">Transmembrane</keyword>
<feature type="transmembrane region" description="Helical" evidence="8">
    <location>
        <begin position="12"/>
        <end position="37"/>
    </location>
</feature>
<dbReference type="EMBL" id="CP011074">
    <property type="protein sequence ID" value="AKF92449.1"/>
    <property type="molecule type" value="Genomic_DNA"/>
</dbReference>
<sequence>MSGLLQSRRAKVWALLTGILLLLVSMLMSILFGYHMFTFHMLLDMLYQFDGSKEHLLLRDVRLPAAFIAASVGASLAIAGVLMQNLTKNPLASPSLFGINAGAVLFIVLTLFFFDSDLTLTQMVWIAFVGAGVTAVLVLILGTMGKDGFLPIKVTLAGAAASVFASSFTSGIMLINNESLNQALFWLVGSVTGRKMEHLTTVLPYMVIGWIIALCLSHALNLMAMGDDMAKGLGLHTAFAKLLIILVVILLAGGSVSLAGPIAFVGLIIPHICRYIVGVDHKWLIPFSGLIGAILLVSADTASRFLLMPKEVPVGVATALLGVPFLIYIARRSSYE</sequence>
<gene>
    <name evidence="9" type="ORF">EX87_01215</name>
</gene>
<accession>A0A0F7EEU3</accession>
<dbReference type="GO" id="GO:0022857">
    <property type="term" value="F:transmembrane transporter activity"/>
    <property type="evidence" value="ECO:0007669"/>
    <property type="project" value="InterPro"/>
</dbReference>
<evidence type="ECO:0000256" key="8">
    <source>
        <dbReference type="SAM" id="Phobius"/>
    </source>
</evidence>
<feature type="transmembrane region" description="Helical" evidence="8">
    <location>
        <begin position="120"/>
        <end position="142"/>
    </location>
</feature>
<reference evidence="9" key="1">
    <citation type="submission" date="2015-03" db="EMBL/GenBank/DDBJ databases">
        <title>MIGS Cultured Bacterial/Archaeal sample from Brevibacillus laterosporus.</title>
        <authorList>
            <person name="Zeng D."/>
            <person name="Zhu L."/>
            <person name="Dong G."/>
            <person name="Ye W."/>
            <person name="Ren D."/>
            <person name="Wu L."/>
            <person name="Xu J."/>
            <person name="Li G."/>
            <person name="Guo L."/>
        </authorList>
    </citation>
    <scope>NUCLEOTIDE SEQUENCE</scope>
    <source>
        <strain evidence="9">B9</strain>
    </source>
</reference>
<dbReference type="Pfam" id="PF01032">
    <property type="entry name" value="FecCD"/>
    <property type="match status" value="1"/>
</dbReference>
<dbReference type="GO" id="GO:0033214">
    <property type="term" value="P:siderophore-iron import into cell"/>
    <property type="evidence" value="ECO:0007669"/>
    <property type="project" value="TreeGrafter"/>
</dbReference>
<evidence type="ECO:0000256" key="3">
    <source>
        <dbReference type="ARBA" id="ARBA00022448"/>
    </source>
</evidence>
<evidence type="ECO:0000256" key="4">
    <source>
        <dbReference type="ARBA" id="ARBA00022475"/>
    </source>
</evidence>
<dbReference type="FunFam" id="1.10.3470.10:FF:000001">
    <property type="entry name" value="Vitamin B12 ABC transporter permease BtuC"/>
    <property type="match status" value="1"/>
</dbReference>
<feature type="transmembrane region" description="Helical" evidence="8">
    <location>
        <begin position="154"/>
        <end position="175"/>
    </location>
</feature>
<feature type="transmembrane region" description="Helical" evidence="8">
    <location>
        <begin position="63"/>
        <end position="83"/>
    </location>
</feature>
<keyword evidence="7 8" id="KW-0472">Membrane</keyword>
<feature type="transmembrane region" description="Helical" evidence="8">
    <location>
        <begin position="202"/>
        <end position="221"/>
    </location>
</feature>
<dbReference type="PANTHER" id="PTHR30472:SF65">
    <property type="entry name" value="SIDEROPHORE TRANSPORT SYSTEM PERMEASE PROTEIN YFIZ-RELATED"/>
    <property type="match status" value="1"/>
</dbReference>
<evidence type="ECO:0000313" key="9">
    <source>
        <dbReference type="EMBL" id="AKF92449.1"/>
    </source>
</evidence>
<keyword evidence="3" id="KW-0813">Transport</keyword>
<feature type="transmembrane region" description="Helical" evidence="8">
    <location>
        <begin position="284"/>
        <end position="306"/>
    </location>
</feature>
<dbReference type="CDD" id="cd06550">
    <property type="entry name" value="TM_ABC_iron-siderophores_like"/>
    <property type="match status" value="1"/>
</dbReference>
<comment type="subcellular location">
    <subcellularLocation>
        <location evidence="1">Cell membrane</location>
        <topology evidence="1">Multi-pass membrane protein</topology>
    </subcellularLocation>
</comment>
<feature type="transmembrane region" description="Helical" evidence="8">
    <location>
        <begin position="258"/>
        <end position="277"/>
    </location>
</feature>
<dbReference type="InterPro" id="IPR037294">
    <property type="entry name" value="ABC_BtuC-like"/>
</dbReference>
<feature type="transmembrane region" description="Helical" evidence="8">
    <location>
        <begin position="233"/>
        <end position="252"/>
    </location>
</feature>
<proteinExistence type="inferred from homology"/>
<dbReference type="InterPro" id="IPR000522">
    <property type="entry name" value="ABC_transptr_permease_BtuC"/>
</dbReference>
<keyword evidence="4" id="KW-1003">Cell membrane</keyword>
<name>A0A0F7EEU3_BRELA</name>
<dbReference type="PANTHER" id="PTHR30472">
    <property type="entry name" value="FERRIC ENTEROBACTIN TRANSPORT SYSTEM PERMEASE PROTEIN"/>
    <property type="match status" value="1"/>
</dbReference>
<keyword evidence="6 8" id="KW-1133">Transmembrane helix</keyword>
<evidence type="ECO:0000256" key="5">
    <source>
        <dbReference type="ARBA" id="ARBA00022692"/>
    </source>
</evidence>
<dbReference type="Gene3D" id="1.10.3470.10">
    <property type="entry name" value="ABC transporter involved in vitamin B12 uptake, BtuC"/>
    <property type="match status" value="1"/>
</dbReference>
<dbReference type="RefSeq" id="WP_031410995.1">
    <property type="nucleotide sequence ID" value="NZ_CP011074.1"/>
</dbReference>
<dbReference type="AlphaFoldDB" id="A0A0F7EEU3"/>
<dbReference type="GO" id="GO:0005886">
    <property type="term" value="C:plasma membrane"/>
    <property type="evidence" value="ECO:0007669"/>
    <property type="project" value="UniProtKB-SubCell"/>
</dbReference>
<organism evidence="9">
    <name type="scientific">Brevibacillus laterosporus</name>
    <name type="common">Bacillus laterosporus</name>
    <dbReference type="NCBI Taxonomy" id="1465"/>
    <lineage>
        <taxon>Bacteria</taxon>
        <taxon>Bacillati</taxon>
        <taxon>Bacillota</taxon>
        <taxon>Bacilli</taxon>
        <taxon>Bacillales</taxon>
        <taxon>Paenibacillaceae</taxon>
        <taxon>Brevibacillus</taxon>
    </lineage>
</organism>
<evidence type="ECO:0000256" key="1">
    <source>
        <dbReference type="ARBA" id="ARBA00004651"/>
    </source>
</evidence>
<dbReference type="SUPFAM" id="SSF81345">
    <property type="entry name" value="ABC transporter involved in vitamin B12 uptake, BtuC"/>
    <property type="match status" value="1"/>
</dbReference>